<dbReference type="PROSITE" id="PS50179">
    <property type="entry name" value="VHS"/>
    <property type="match status" value="1"/>
</dbReference>
<dbReference type="AlphaFoldDB" id="A0A699S1V4"/>
<dbReference type="SUPFAM" id="SSF48464">
    <property type="entry name" value="ENTH/VHS domain"/>
    <property type="match status" value="1"/>
</dbReference>
<organism evidence="2">
    <name type="scientific">Tanacetum cinerariifolium</name>
    <name type="common">Dalmatian daisy</name>
    <name type="synonym">Chrysanthemum cinerariifolium</name>
    <dbReference type="NCBI Taxonomy" id="118510"/>
    <lineage>
        <taxon>Eukaryota</taxon>
        <taxon>Viridiplantae</taxon>
        <taxon>Streptophyta</taxon>
        <taxon>Embryophyta</taxon>
        <taxon>Tracheophyta</taxon>
        <taxon>Spermatophyta</taxon>
        <taxon>Magnoliopsida</taxon>
        <taxon>eudicotyledons</taxon>
        <taxon>Gunneridae</taxon>
        <taxon>Pentapetalae</taxon>
        <taxon>asterids</taxon>
        <taxon>campanulids</taxon>
        <taxon>Asterales</taxon>
        <taxon>Asteraceae</taxon>
        <taxon>Asteroideae</taxon>
        <taxon>Anthemideae</taxon>
        <taxon>Anthemidinae</taxon>
        <taxon>Tanacetum</taxon>
    </lineage>
</organism>
<name>A0A699S1V4_TANCI</name>
<proteinExistence type="predicted"/>
<comment type="caution">
    <text evidence="2">The sequence shown here is derived from an EMBL/GenBank/DDBJ whole genome shotgun (WGS) entry which is preliminary data.</text>
</comment>
<dbReference type="GO" id="GO:0035091">
    <property type="term" value="F:phosphatidylinositol binding"/>
    <property type="evidence" value="ECO:0007669"/>
    <property type="project" value="InterPro"/>
</dbReference>
<evidence type="ECO:0000259" key="1">
    <source>
        <dbReference type="PROSITE" id="PS50179"/>
    </source>
</evidence>
<dbReference type="GO" id="GO:0043130">
    <property type="term" value="F:ubiquitin binding"/>
    <property type="evidence" value="ECO:0007669"/>
    <property type="project" value="InterPro"/>
</dbReference>
<protein>
    <submittedName>
        <fullName evidence="2">Probable manganese-transporting ATPase PDR2</fullName>
    </submittedName>
</protein>
<dbReference type="InterPro" id="IPR008942">
    <property type="entry name" value="ENTH_VHS"/>
</dbReference>
<evidence type="ECO:0000313" key="2">
    <source>
        <dbReference type="EMBL" id="GFC91400.1"/>
    </source>
</evidence>
<sequence length="74" mass="8436">MRTPDGGYVAIVLRTGFETTKGKLMRTILFTTERVTTNNWESGLNVEPDWNLNVEICDIINVDPRLNRRTPVAD</sequence>
<feature type="domain" description="VHS" evidence="1">
    <location>
        <begin position="40"/>
        <end position="74"/>
    </location>
</feature>
<accession>A0A699S1V4</accession>
<dbReference type="EMBL" id="BKCJ011131506">
    <property type="protein sequence ID" value="GFC91400.1"/>
    <property type="molecule type" value="Genomic_DNA"/>
</dbReference>
<gene>
    <name evidence="2" type="ORF">Tci_863370</name>
</gene>
<feature type="non-terminal residue" evidence="2">
    <location>
        <position position="74"/>
    </location>
</feature>
<dbReference type="InterPro" id="IPR002014">
    <property type="entry name" value="VHS_dom"/>
</dbReference>
<reference evidence="2" key="1">
    <citation type="journal article" date="2019" name="Sci. Rep.">
        <title>Draft genome of Tanacetum cinerariifolium, the natural source of mosquito coil.</title>
        <authorList>
            <person name="Yamashiro T."/>
            <person name="Shiraishi A."/>
            <person name="Satake H."/>
            <person name="Nakayama K."/>
        </authorList>
    </citation>
    <scope>NUCLEOTIDE SEQUENCE</scope>
</reference>